<organism evidence="1 2">
    <name type="scientific">Staurois parvus</name>
    <dbReference type="NCBI Taxonomy" id="386267"/>
    <lineage>
        <taxon>Eukaryota</taxon>
        <taxon>Metazoa</taxon>
        <taxon>Chordata</taxon>
        <taxon>Craniata</taxon>
        <taxon>Vertebrata</taxon>
        <taxon>Euteleostomi</taxon>
        <taxon>Amphibia</taxon>
        <taxon>Batrachia</taxon>
        <taxon>Anura</taxon>
        <taxon>Neobatrachia</taxon>
        <taxon>Ranoidea</taxon>
        <taxon>Ranidae</taxon>
        <taxon>Staurois</taxon>
    </lineage>
</organism>
<accession>A0ABN9HKK6</accession>
<dbReference type="Proteomes" id="UP001162483">
    <property type="component" value="Unassembled WGS sequence"/>
</dbReference>
<protein>
    <submittedName>
        <fullName evidence="1">Uncharacterized protein</fullName>
    </submittedName>
</protein>
<comment type="caution">
    <text evidence="1">The sequence shown here is derived from an EMBL/GenBank/DDBJ whole genome shotgun (WGS) entry which is preliminary data.</text>
</comment>
<evidence type="ECO:0000313" key="2">
    <source>
        <dbReference type="Proteomes" id="UP001162483"/>
    </source>
</evidence>
<keyword evidence="2" id="KW-1185">Reference proteome</keyword>
<name>A0ABN9HKK6_9NEOB</name>
<evidence type="ECO:0000313" key="1">
    <source>
        <dbReference type="EMBL" id="CAI9621377.1"/>
    </source>
</evidence>
<reference evidence="1" key="1">
    <citation type="submission" date="2023-05" db="EMBL/GenBank/DDBJ databases">
        <authorList>
            <person name="Stuckert A."/>
        </authorList>
    </citation>
    <scope>NUCLEOTIDE SEQUENCE</scope>
</reference>
<proteinExistence type="predicted"/>
<gene>
    <name evidence="1" type="ORF">SPARVUS_LOCUS16139475</name>
</gene>
<sequence>MFDPLFSDPPLLLLSSIRLLIEQSVWGQATHAQFGFFFSWENACDQHRANQHCPDRGQRISILLEQKENSYKL</sequence>
<dbReference type="EMBL" id="CATNWA010021108">
    <property type="protein sequence ID" value="CAI9621377.1"/>
    <property type="molecule type" value="Genomic_DNA"/>
</dbReference>